<dbReference type="PROSITE" id="PS50893">
    <property type="entry name" value="ABC_TRANSPORTER_2"/>
    <property type="match status" value="1"/>
</dbReference>
<feature type="transmembrane region" description="Helical" evidence="9">
    <location>
        <begin position="134"/>
        <end position="155"/>
    </location>
</feature>
<dbReference type="PROSITE" id="PS50929">
    <property type="entry name" value="ABC_TM1F"/>
    <property type="match status" value="1"/>
</dbReference>
<organism evidence="12">
    <name type="scientific">Treponema denticola H-22</name>
    <dbReference type="NCBI Taxonomy" id="999432"/>
    <lineage>
        <taxon>Bacteria</taxon>
        <taxon>Pseudomonadati</taxon>
        <taxon>Spirochaetota</taxon>
        <taxon>Spirochaetia</taxon>
        <taxon>Spirochaetales</taxon>
        <taxon>Treponemataceae</taxon>
        <taxon>Treponema</taxon>
    </lineage>
</organism>
<dbReference type="SUPFAM" id="SSF52540">
    <property type="entry name" value="P-loop containing nucleoside triphosphate hydrolases"/>
    <property type="match status" value="1"/>
</dbReference>
<dbReference type="GO" id="GO:0140359">
    <property type="term" value="F:ABC-type transporter activity"/>
    <property type="evidence" value="ECO:0007669"/>
    <property type="project" value="InterPro"/>
</dbReference>
<dbReference type="Gene3D" id="3.40.50.300">
    <property type="entry name" value="P-loop containing nucleotide triphosphate hydrolases"/>
    <property type="match status" value="1"/>
</dbReference>
<comment type="subcellular location">
    <subcellularLocation>
        <location evidence="1">Cell membrane</location>
        <topology evidence="1">Multi-pass membrane protein</topology>
    </subcellularLocation>
</comment>
<evidence type="ECO:0000256" key="4">
    <source>
        <dbReference type="ARBA" id="ARBA00022692"/>
    </source>
</evidence>
<feature type="transmembrane region" description="Helical" evidence="9">
    <location>
        <begin position="161"/>
        <end position="182"/>
    </location>
</feature>
<evidence type="ECO:0000256" key="7">
    <source>
        <dbReference type="ARBA" id="ARBA00022989"/>
    </source>
</evidence>
<keyword evidence="4 9" id="KW-0812">Transmembrane</keyword>
<evidence type="ECO:0000256" key="3">
    <source>
        <dbReference type="ARBA" id="ARBA00022475"/>
    </source>
</evidence>
<dbReference type="SMART" id="SM00382">
    <property type="entry name" value="AAA"/>
    <property type="match status" value="1"/>
</dbReference>
<dbReference type="RefSeq" id="WP_002685731.1">
    <property type="nucleotide sequence ID" value="NZ_CM001795.1"/>
</dbReference>
<evidence type="ECO:0000256" key="5">
    <source>
        <dbReference type="ARBA" id="ARBA00022741"/>
    </source>
</evidence>
<dbReference type="GO" id="GO:0016887">
    <property type="term" value="F:ATP hydrolysis activity"/>
    <property type="evidence" value="ECO:0007669"/>
    <property type="project" value="InterPro"/>
</dbReference>
<dbReference type="GO" id="GO:0005524">
    <property type="term" value="F:ATP binding"/>
    <property type="evidence" value="ECO:0007669"/>
    <property type="project" value="UniProtKB-KW"/>
</dbReference>
<dbReference type="GO" id="GO:0005886">
    <property type="term" value="C:plasma membrane"/>
    <property type="evidence" value="ECO:0007669"/>
    <property type="project" value="UniProtKB-SubCell"/>
</dbReference>
<evidence type="ECO:0000259" key="11">
    <source>
        <dbReference type="PROSITE" id="PS50929"/>
    </source>
</evidence>
<dbReference type="Proteomes" id="UP000011705">
    <property type="component" value="Chromosome"/>
</dbReference>
<protein>
    <recommendedName>
        <fullName evidence="13">ABC transporter ATP-binding protein</fullName>
    </recommendedName>
</protein>
<evidence type="ECO:0000256" key="8">
    <source>
        <dbReference type="ARBA" id="ARBA00023136"/>
    </source>
</evidence>
<keyword evidence="8 9" id="KW-0472">Membrane</keyword>
<evidence type="ECO:0000256" key="1">
    <source>
        <dbReference type="ARBA" id="ARBA00004651"/>
    </source>
</evidence>
<accession>A0A0E2EEE0</accession>
<evidence type="ECO:0000256" key="9">
    <source>
        <dbReference type="SAM" id="Phobius"/>
    </source>
</evidence>
<dbReference type="HOGENOM" id="CLU_000604_84_9_12"/>
<dbReference type="FunFam" id="3.40.50.300:FF:000221">
    <property type="entry name" value="Multidrug ABC transporter ATP-binding protein"/>
    <property type="match status" value="1"/>
</dbReference>
<dbReference type="AlphaFoldDB" id="A0A0E2EEE0"/>
<evidence type="ECO:0000256" key="2">
    <source>
        <dbReference type="ARBA" id="ARBA00022448"/>
    </source>
</evidence>
<evidence type="ECO:0000313" key="12">
    <source>
        <dbReference type="EMBL" id="EMB30592.1"/>
    </source>
</evidence>
<keyword evidence="3" id="KW-1003">Cell membrane</keyword>
<keyword evidence="2" id="KW-0813">Transport</keyword>
<dbReference type="InterPro" id="IPR003593">
    <property type="entry name" value="AAA+_ATPase"/>
</dbReference>
<keyword evidence="5" id="KW-0547">Nucleotide-binding</keyword>
<feature type="transmembrane region" description="Helical" evidence="9">
    <location>
        <begin position="285"/>
        <end position="305"/>
    </location>
</feature>
<dbReference type="InterPro" id="IPR017871">
    <property type="entry name" value="ABC_transporter-like_CS"/>
</dbReference>
<dbReference type="Pfam" id="PF00664">
    <property type="entry name" value="ABC_membrane"/>
    <property type="match status" value="1"/>
</dbReference>
<dbReference type="InterPro" id="IPR036640">
    <property type="entry name" value="ABC1_TM_sf"/>
</dbReference>
<feature type="transmembrane region" description="Helical" evidence="9">
    <location>
        <begin position="21"/>
        <end position="48"/>
    </location>
</feature>
<dbReference type="EMBL" id="AGDV01000021">
    <property type="protein sequence ID" value="EMB30592.1"/>
    <property type="molecule type" value="Genomic_DNA"/>
</dbReference>
<keyword evidence="6" id="KW-0067">ATP-binding</keyword>
<dbReference type="Pfam" id="PF00005">
    <property type="entry name" value="ABC_tran"/>
    <property type="match status" value="1"/>
</dbReference>
<dbReference type="PROSITE" id="PS00211">
    <property type="entry name" value="ABC_TRANSPORTER_1"/>
    <property type="match status" value="1"/>
</dbReference>
<name>A0A0E2EEE0_TREDN</name>
<evidence type="ECO:0000259" key="10">
    <source>
        <dbReference type="PROSITE" id="PS50893"/>
    </source>
</evidence>
<dbReference type="InterPro" id="IPR003439">
    <property type="entry name" value="ABC_transporter-like_ATP-bd"/>
</dbReference>
<gene>
    <name evidence="12" type="ORF">HMPREF9726_02277</name>
</gene>
<feature type="domain" description="ABC transporter" evidence="10">
    <location>
        <begin position="341"/>
        <end position="579"/>
    </location>
</feature>
<dbReference type="InterPro" id="IPR039421">
    <property type="entry name" value="Type_1_exporter"/>
</dbReference>
<proteinExistence type="predicted"/>
<dbReference type="PATRIC" id="fig|999432.5.peg.2366"/>
<dbReference type="PANTHER" id="PTHR24221:SF397">
    <property type="entry name" value="ABC TRANSPORTER, ATP-BINDING TRANSMEMBRANE PROTEIN"/>
    <property type="match status" value="1"/>
</dbReference>
<dbReference type="InterPro" id="IPR011527">
    <property type="entry name" value="ABC1_TM_dom"/>
</dbReference>
<dbReference type="GO" id="GO:0034040">
    <property type="term" value="F:ATPase-coupled lipid transmembrane transporter activity"/>
    <property type="evidence" value="ECO:0007669"/>
    <property type="project" value="TreeGrafter"/>
</dbReference>
<dbReference type="Gene3D" id="1.20.1560.10">
    <property type="entry name" value="ABC transporter type 1, transmembrane domain"/>
    <property type="match status" value="1"/>
</dbReference>
<feature type="transmembrane region" description="Helical" evidence="9">
    <location>
        <begin position="252"/>
        <end position="273"/>
    </location>
</feature>
<dbReference type="PANTHER" id="PTHR24221">
    <property type="entry name" value="ATP-BINDING CASSETTE SUB-FAMILY B"/>
    <property type="match status" value="1"/>
</dbReference>
<keyword evidence="7 9" id="KW-1133">Transmembrane helix</keyword>
<sequence length="595" mass="66231">MNKKSKGIFDSVFYYSNEGKPFLIASIFLSTVGMLCNAVPYISVYFIGKIFLTGGERDGVFFWIMVAGAAVLCNLIFSFLGSLGCHRVAFKILYRYRIKLMEHLGKLPLGFFSKNTSGSIQKIMDENIEKLEGVIAHMLPDLTGSFVVLVLLLLGIAYLNWLMAITVLISLVLAFFFQALIFGGEKAKERYANYMKLSADITGHFSEYVKGMAEVKLFGRAGGISKNLEHSLDGCLDWEITNYKRSAFFMSMYKSIILSLLSFVVPIGGFLIFKNSAGDTVLSVIMALIIVPALYDPLLTCIDYANQINFAKAGLAQIDGILNEPVFKAKNNEEKEKGASVYFDSVSFSYQSEADPLRKQALDTVSFTCNENEMTALVGESGSGKSTIGQLLLRFWDVHEGSIKIGGKDIKSFDTEDLMEKIAFVFQDTHIFSDTVRNNISMNKNSSDETIIEAAKKARCHDFIMNLPDKYDTLIGSGNIKLSGGEAQRISIARAFLKDSKIVILDEALAYTDAENENLIQEAIRNLIKDKTVIVIAHRLKSIMDADKIIVLREGKIIEEGTHKSLMEKDGAYKMLWDLQFEAETWEIASKGGEL</sequence>
<evidence type="ECO:0000256" key="6">
    <source>
        <dbReference type="ARBA" id="ARBA00022840"/>
    </source>
</evidence>
<dbReference type="InterPro" id="IPR027417">
    <property type="entry name" value="P-loop_NTPase"/>
</dbReference>
<feature type="domain" description="ABC transmembrane type-1" evidence="11">
    <location>
        <begin position="24"/>
        <end position="308"/>
    </location>
</feature>
<evidence type="ECO:0008006" key="13">
    <source>
        <dbReference type="Google" id="ProtNLM"/>
    </source>
</evidence>
<dbReference type="CDD" id="cd07346">
    <property type="entry name" value="ABC_6TM_exporters"/>
    <property type="match status" value="1"/>
</dbReference>
<feature type="transmembrane region" description="Helical" evidence="9">
    <location>
        <begin position="60"/>
        <end position="85"/>
    </location>
</feature>
<dbReference type="SUPFAM" id="SSF90123">
    <property type="entry name" value="ABC transporter transmembrane region"/>
    <property type="match status" value="1"/>
</dbReference>
<reference evidence="12" key="1">
    <citation type="submission" date="2012-01" db="EMBL/GenBank/DDBJ databases">
        <title>The Genome Sequence of Treponema denticola H-22.</title>
        <authorList>
            <consortium name="The Broad Institute Genome Sequencing Platform"/>
            <person name="Earl A."/>
            <person name="Ward D."/>
            <person name="Feldgarden M."/>
            <person name="Gevers D."/>
            <person name="Blanton J.M."/>
            <person name="Fenno C.J."/>
            <person name="Baranova O.V."/>
            <person name="Mathney J."/>
            <person name="Dewhirst F.E."/>
            <person name="Izard J."/>
            <person name="Young S.K."/>
            <person name="Zeng Q."/>
            <person name="Gargeya S."/>
            <person name="Fitzgerald M."/>
            <person name="Haas B."/>
            <person name="Abouelleil A."/>
            <person name="Alvarado L."/>
            <person name="Arachchi H.M."/>
            <person name="Berlin A."/>
            <person name="Chapman S.B."/>
            <person name="Gearin G."/>
            <person name="Goldberg J."/>
            <person name="Griggs A."/>
            <person name="Gujja S."/>
            <person name="Hansen M."/>
            <person name="Heiman D."/>
            <person name="Howarth C."/>
            <person name="Larimer J."/>
            <person name="Lui A."/>
            <person name="MacDonald P.J.P."/>
            <person name="McCowen C."/>
            <person name="Montmayeur A."/>
            <person name="Murphy C."/>
            <person name="Neiman D."/>
            <person name="Pearson M."/>
            <person name="Priest M."/>
            <person name="Roberts A."/>
            <person name="Saif S."/>
            <person name="Shea T."/>
            <person name="Sisk P."/>
            <person name="Stolte C."/>
            <person name="Sykes S."/>
            <person name="Wortman J."/>
            <person name="Nusbaum C."/>
            <person name="Birren B."/>
        </authorList>
    </citation>
    <scope>NUCLEOTIDE SEQUENCE [LARGE SCALE GENOMIC DNA]</scope>
    <source>
        <strain evidence="12">H-22</strain>
    </source>
</reference>
<comment type="caution">
    <text evidence="12">The sequence shown here is derived from an EMBL/GenBank/DDBJ whole genome shotgun (WGS) entry which is preliminary data.</text>
</comment>